<reference evidence="3 4" key="1">
    <citation type="submission" date="2024-01" db="EMBL/GenBank/DDBJ databases">
        <title>Multi-omics insights into the function and evolution of sodium benzoate biodegradation pathways in Benzoatithermus flavus gen. nov., sp. nov. from hot spring.</title>
        <authorList>
            <person name="Hu C.-J."/>
            <person name="Li W.-J."/>
        </authorList>
    </citation>
    <scope>NUCLEOTIDE SEQUENCE [LARGE SCALE GENOMIC DNA]</scope>
    <source>
        <strain evidence="3 4">SYSU G07066</strain>
    </source>
</reference>
<evidence type="ECO:0000259" key="2">
    <source>
        <dbReference type="Pfam" id="PF22513"/>
    </source>
</evidence>
<dbReference type="Proteomes" id="UP001375743">
    <property type="component" value="Unassembled WGS sequence"/>
</dbReference>
<dbReference type="Pfam" id="PF22513">
    <property type="entry name" value="FitA-like_RHH"/>
    <property type="match status" value="1"/>
</dbReference>
<feature type="compositionally biased region" description="Basic and acidic residues" evidence="1">
    <location>
        <begin position="65"/>
        <end position="85"/>
    </location>
</feature>
<gene>
    <name evidence="3" type="ORF">U1T56_02960</name>
</gene>
<dbReference type="EMBL" id="JBBLZC010000002">
    <property type="protein sequence ID" value="MEK0082098.1"/>
    <property type="molecule type" value="Genomic_DNA"/>
</dbReference>
<name>A0ABU8XNR9_9PROT</name>
<feature type="region of interest" description="Disordered" evidence="1">
    <location>
        <begin position="65"/>
        <end position="99"/>
    </location>
</feature>
<dbReference type="InterPro" id="IPR010985">
    <property type="entry name" value="Ribbon_hlx_hlx"/>
</dbReference>
<evidence type="ECO:0000256" key="1">
    <source>
        <dbReference type="SAM" id="MobiDB-lite"/>
    </source>
</evidence>
<comment type="caution">
    <text evidence="3">The sequence shown here is derived from an EMBL/GenBank/DDBJ whole genome shotgun (WGS) entry which is preliminary data.</text>
</comment>
<dbReference type="RefSeq" id="WP_418157953.1">
    <property type="nucleotide sequence ID" value="NZ_JBBLZC010000002.1"/>
</dbReference>
<organism evidence="3 4">
    <name type="scientific">Benzoatithermus flavus</name>
    <dbReference type="NCBI Taxonomy" id="3108223"/>
    <lineage>
        <taxon>Bacteria</taxon>
        <taxon>Pseudomonadati</taxon>
        <taxon>Pseudomonadota</taxon>
        <taxon>Alphaproteobacteria</taxon>
        <taxon>Geminicoccales</taxon>
        <taxon>Geminicoccaceae</taxon>
        <taxon>Benzoatithermus</taxon>
    </lineage>
</organism>
<dbReference type="InterPro" id="IPR013321">
    <property type="entry name" value="Arc_rbn_hlx_hlx"/>
</dbReference>
<sequence length="99" mass="11093">MAQLLVRGLSEETVQALRERAKAHGRSVEAEHRAILEEAVGKPSTTEELIATLREMTWLAALDPAKLRDDEPPREFDFDPREGTTVRHGRPAPGHDRSD</sequence>
<dbReference type="SUPFAM" id="SSF47598">
    <property type="entry name" value="Ribbon-helix-helix"/>
    <property type="match status" value="1"/>
</dbReference>
<dbReference type="GO" id="GO:0003677">
    <property type="term" value="F:DNA binding"/>
    <property type="evidence" value="ECO:0007669"/>
    <property type="project" value="UniProtKB-KW"/>
</dbReference>
<proteinExistence type="predicted"/>
<feature type="domain" description="Antitoxin FitA-like ribbon-helix-helix" evidence="2">
    <location>
        <begin position="2"/>
        <end position="40"/>
    </location>
</feature>
<accession>A0ABU8XNR9</accession>
<keyword evidence="3" id="KW-0238">DNA-binding</keyword>
<dbReference type="InterPro" id="IPR053853">
    <property type="entry name" value="FitA-like_RHH"/>
</dbReference>
<evidence type="ECO:0000313" key="4">
    <source>
        <dbReference type="Proteomes" id="UP001375743"/>
    </source>
</evidence>
<keyword evidence="4" id="KW-1185">Reference proteome</keyword>
<dbReference type="Gene3D" id="1.10.1220.10">
    <property type="entry name" value="Met repressor-like"/>
    <property type="match status" value="1"/>
</dbReference>
<protein>
    <submittedName>
        <fullName evidence="3">Arc family DNA-binding protein</fullName>
    </submittedName>
</protein>
<evidence type="ECO:0000313" key="3">
    <source>
        <dbReference type="EMBL" id="MEK0082098.1"/>
    </source>
</evidence>